<dbReference type="Proteomes" id="UP001574673">
    <property type="component" value="Unassembled WGS sequence"/>
</dbReference>
<gene>
    <name evidence="2" type="ORF">ABCS64_03570</name>
</gene>
<organism evidence="2 3">
    <name type="scientific">Dentiradicibacter hellwigii</name>
    <dbReference type="NCBI Taxonomy" id="3149053"/>
    <lineage>
        <taxon>Bacteria</taxon>
        <taxon>Pseudomonadati</taxon>
        <taxon>Pseudomonadota</taxon>
        <taxon>Betaproteobacteria</taxon>
        <taxon>Rhodocyclales</taxon>
        <taxon>Rhodocyclaceae</taxon>
        <taxon>Dentiradicibacter</taxon>
    </lineage>
</organism>
<evidence type="ECO:0000256" key="1">
    <source>
        <dbReference type="SAM" id="Phobius"/>
    </source>
</evidence>
<reference evidence="3" key="1">
    <citation type="submission" date="2024-06" db="EMBL/GenBank/DDBJ databases">
        <title>Radixoralia hellwigii gen. nov., sp nov., isolated from a root canal in the human oral cavity.</title>
        <authorList>
            <person name="Bartsch S."/>
            <person name="Wittmer A."/>
            <person name="Schulz A.-K."/>
            <person name="Neumann-Schaal M."/>
            <person name="Wolf J."/>
            <person name="Gronow S."/>
            <person name="Tennert C."/>
            <person name="Haecker G."/>
            <person name="Cieplik F."/>
            <person name="Al-Ahmad A."/>
        </authorList>
    </citation>
    <scope>NUCLEOTIDE SEQUENCE [LARGE SCALE GENOMIC DNA]</scope>
    <source>
        <strain evidence="3">Wk13</strain>
    </source>
</reference>
<comment type="caution">
    <text evidence="2">The sequence shown here is derived from an EMBL/GenBank/DDBJ whole genome shotgun (WGS) entry which is preliminary data.</text>
</comment>
<protein>
    <submittedName>
        <fullName evidence="2">Uncharacterized protein</fullName>
    </submittedName>
</protein>
<evidence type="ECO:0000313" key="2">
    <source>
        <dbReference type="EMBL" id="MFA9949413.1"/>
    </source>
</evidence>
<accession>A0ABV4UDV1</accession>
<keyword evidence="1" id="KW-0812">Transmembrane</keyword>
<keyword evidence="3" id="KW-1185">Reference proteome</keyword>
<dbReference type="EMBL" id="JBEUWX010000002">
    <property type="protein sequence ID" value="MFA9949413.1"/>
    <property type="molecule type" value="Genomic_DNA"/>
</dbReference>
<keyword evidence="1" id="KW-1133">Transmembrane helix</keyword>
<feature type="transmembrane region" description="Helical" evidence="1">
    <location>
        <begin position="80"/>
        <end position="100"/>
    </location>
</feature>
<feature type="transmembrane region" description="Helical" evidence="1">
    <location>
        <begin position="33"/>
        <end position="52"/>
    </location>
</feature>
<proteinExistence type="predicted"/>
<dbReference type="RefSeq" id="WP_418890544.1">
    <property type="nucleotide sequence ID" value="NZ_JBEUWX010000002.1"/>
</dbReference>
<evidence type="ECO:0000313" key="3">
    <source>
        <dbReference type="Proteomes" id="UP001574673"/>
    </source>
</evidence>
<feature type="transmembrane region" description="Helical" evidence="1">
    <location>
        <begin position="173"/>
        <end position="194"/>
    </location>
</feature>
<sequence length="208" mass="24442">MNISQNGFLFVLKASMKSTKIQDYKIKHYRGMAAAWFFIILCVEFGLAYLPIEKIGLLSQLTLILESRIPSIWSVANEKARIYMVTTLIFIPLKLWNAYAIGTITDNCKTEIPLPSKKNKITLRMTICFIALLSFFGYAIYLTFIEKFIGDVPYMSQHEQNYSAFVIWYEWSFYRLGFFCIITVVVFTSIKAYFKYFMYLISKDYYKE</sequence>
<feature type="transmembrane region" description="Helical" evidence="1">
    <location>
        <begin position="121"/>
        <end position="145"/>
    </location>
</feature>
<name>A0ABV4UDV1_9RHOO</name>
<keyword evidence="1" id="KW-0472">Membrane</keyword>